<dbReference type="InterPro" id="IPR050583">
    <property type="entry name" value="Mycobacterial_A85_antigen"/>
</dbReference>
<name>A0ABS2D9T8_9SPHN</name>
<sequence length="433" mass="47821">MLDRNGDYNFTGRGPGDLASKVVTVHFPLSSMPTLQLEHAVPPETDQFDTTGLPLVAAEQIAASRPHLHDERMPSKVLTRFHGANQAVAAWVLTPPGYNAMSRTTYPTVYTATAFGTGHKLAGQQLSRMWHLMKTGVMPPMIWVALDHSSRNGTTEFADGVNNGPLGEALVEEVIPALEAKYRMDAKPSGRFLTGHSSGGWFALWAIVRYPQLFGGSWATAPDPVDFHDFLGVDLYAAGANMYRAPDGKPRPLERDHDKVLGTIEEAARLESVLGHSGGQLRSFEWVFSPRQRDGEPAFLFDRETGAVDPAVAAYWRERYDIGHRIEADWPRLGRYVDGKVHVVVGTADSYYLDGPVRQLDAAFRKVGGHADFRYVPGATHSMPMLYTTDGDRNALWKEMSRAIYAMARPGQMWGAPSRAVFTPPPPARARQH</sequence>
<dbReference type="Pfam" id="PF00756">
    <property type="entry name" value="Esterase"/>
    <property type="match status" value="1"/>
</dbReference>
<dbReference type="InterPro" id="IPR000801">
    <property type="entry name" value="Esterase-like"/>
</dbReference>
<reference evidence="1 2" key="1">
    <citation type="submission" date="2020-12" db="EMBL/GenBank/DDBJ databases">
        <title>Sphingomonas sp.</title>
        <authorList>
            <person name="Kim M.K."/>
        </authorList>
    </citation>
    <scope>NUCLEOTIDE SEQUENCE [LARGE SCALE GENOMIC DNA]</scope>
    <source>
        <strain evidence="1 2">BT552</strain>
    </source>
</reference>
<dbReference type="PANTHER" id="PTHR48098:SF3">
    <property type="entry name" value="IRON(III) ENTEROBACTIN ESTERASE"/>
    <property type="match status" value="1"/>
</dbReference>
<dbReference type="PANTHER" id="PTHR48098">
    <property type="entry name" value="ENTEROCHELIN ESTERASE-RELATED"/>
    <property type="match status" value="1"/>
</dbReference>
<dbReference type="Gene3D" id="3.40.50.1820">
    <property type="entry name" value="alpha/beta hydrolase"/>
    <property type="match status" value="1"/>
</dbReference>
<dbReference type="GO" id="GO:0016787">
    <property type="term" value="F:hydrolase activity"/>
    <property type="evidence" value="ECO:0007669"/>
    <property type="project" value="UniProtKB-KW"/>
</dbReference>
<organism evidence="1 2">
    <name type="scientific">Sphingomonas longa</name>
    <dbReference type="NCBI Taxonomy" id="2778730"/>
    <lineage>
        <taxon>Bacteria</taxon>
        <taxon>Pseudomonadati</taxon>
        <taxon>Pseudomonadota</taxon>
        <taxon>Alphaproteobacteria</taxon>
        <taxon>Sphingomonadales</taxon>
        <taxon>Sphingomonadaceae</taxon>
        <taxon>Sphingomonas</taxon>
    </lineage>
</organism>
<dbReference type="InterPro" id="IPR029058">
    <property type="entry name" value="AB_hydrolase_fold"/>
</dbReference>
<evidence type="ECO:0000313" key="2">
    <source>
        <dbReference type="Proteomes" id="UP000763641"/>
    </source>
</evidence>
<accession>A0ABS2D9T8</accession>
<dbReference type="Proteomes" id="UP000763641">
    <property type="component" value="Unassembled WGS sequence"/>
</dbReference>
<comment type="caution">
    <text evidence="1">The sequence shown here is derived from an EMBL/GenBank/DDBJ whole genome shotgun (WGS) entry which is preliminary data.</text>
</comment>
<keyword evidence="2" id="KW-1185">Reference proteome</keyword>
<keyword evidence="1" id="KW-0378">Hydrolase</keyword>
<proteinExistence type="predicted"/>
<evidence type="ECO:0000313" key="1">
    <source>
        <dbReference type="EMBL" id="MBM6577695.1"/>
    </source>
</evidence>
<protein>
    <submittedName>
        <fullName evidence="1">Alpha/beta hydrolase</fullName>
    </submittedName>
</protein>
<dbReference type="SUPFAM" id="SSF53474">
    <property type="entry name" value="alpha/beta-Hydrolases"/>
    <property type="match status" value="1"/>
</dbReference>
<gene>
    <name evidence="1" type="ORF">ILT43_15040</name>
</gene>
<dbReference type="EMBL" id="JAFEMC010000004">
    <property type="protein sequence ID" value="MBM6577695.1"/>
    <property type="molecule type" value="Genomic_DNA"/>
</dbReference>